<accession>A0A1M7N364</accession>
<dbReference type="CDD" id="cd11386">
    <property type="entry name" value="MCP_signal"/>
    <property type="match status" value="1"/>
</dbReference>
<dbReference type="STRING" id="1027249.SAMN05216179_1494"/>
<dbReference type="Pfam" id="PF00672">
    <property type="entry name" value="HAMP"/>
    <property type="match status" value="1"/>
</dbReference>
<feature type="transmembrane region" description="Helical" evidence="7">
    <location>
        <begin position="28"/>
        <end position="50"/>
    </location>
</feature>
<evidence type="ECO:0000259" key="9">
    <source>
        <dbReference type="PROSITE" id="PS50885"/>
    </source>
</evidence>
<dbReference type="RefSeq" id="WP_073201216.1">
    <property type="nucleotide sequence ID" value="NZ_FRCZ01000002.1"/>
</dbReference>
<dbReference type="Pfam" id="PF00015">
    <property type="entry name" value="MCPsignal"/>
    <property type="match status" value="1"/>
</dbReference>
<keyword evidence="4 6" id="KW-0807">Transducer</keyword>
<dbReference type="PROSITE" id="PS50885">
    <property type="entry name" value="HAMP"/>
    <property type="match status" value="1"/>
</dbReference>
<dbReference type="GO" id="GO:0007165">
    <property type="term" value="P:signal transduction"/>
    <property type="evidence" value="ECO:0007669"/>
    <property type="project" value="UniProtKB-KW"/>
</dbReference>
<comment type="subcellular location">
    <subcellularLocation>
        <location evidence="1">Cell membrane</location>
    </subcellularLocation>
</comment>
<dbReference type="EMBL" id="FRCZ01000002">
    <property type="protein sequence ID" value="SHM97809.1"/>
    <property type="molecule type" value="Genomic_DNA"/>
</dbReference>
<dbReference type="SUPFAM" id="SSF58104">
    <property type="entry name" value="Methyl-accepting chemotaxis protein (MCP) signaling domain"/>
    <property type="match status" value="1"/>
</dbReference>
<evidence type="ECO:0000256" key="2">
    <source>
        <dbReference type="ARBA" id="ARBA00022475"/>
    </source>
</evidence>
<evidence type="ECO:0000313" key="10">
    <source>
        <dbReference type="EMBL" id="SHM97809.1"/>
    </source>
</evidence>
<gene>
    <name evidence="10" type="ORF">SAMN05216179_1494</name>
</gene>
<evidence type="ECO:0000259" key="8">
    <source>
        <dbReference type="PROSITE" id="PS50111"/>
    </source>
</evidence>
<protein>
    <submittedName>
        <fullName evidence="10">Methyl-accepting chemotaxis protein</fullName>
    </submittedName>
</protein>
<name>A0A1M7N364_9BACI</name>
<evidence type="ECO:0000256" key="7">
    <source>
        <dbReference type="SAM" id="Phobius"/>
    </source>
</evidence>
<sequence length="581" mass="63875">MFNASITKIKNINFHQRTLRNLNIGKKYGLTLSLIFILFAISTAIVLTLMNKTEENILNLEQTGYQAIEITELGTLIQSKGINVVTFVQEGHQQFIDEYQTQQQEFNTLIKNLEGSMKTDKQRELLDKVIANDEEINKLFLTDIMEERSSGNQTNTESLSTQIRNLRNESVFLLEEIRKNLIEEQAASVSQTKENQQASIMVLLISMIISIVIGGLLVFFISRVISSNLNRLVKVSNRIADGNLEVDTIDYDGSDEIGRLAQAINTMSHNLRLIIQQISKVSDIVSRKSEELTQSSVEVKAGSQQVSATMQELSSGAETQVDNTSALSSSMESFISKLQEISASGDHINHSSNEVLAITEKGGQLMETSVHQMNLIDQIVNESVKKVQGLDSKSQEITKLISVIKDIAEQTNLLALNASIEAARAGEHGRGFAVVADEVRKLAEQVSVSVSDITNIVSDIQIESTGVAKSLLGGYEEVEKGTKQIENTGETFTEINQAMKQMVSNFKTVTGNIATMSENSQDMSGAVTEIATVSEEAAAGIEQSSASSQQTNSSMEEIANNAGELSKIAEELNELVRQFRY</sequence>
<evidence type="ECO:0000256" key="3">
    <source>
        <dbReference type="ARBA" id="ARBA00023136"/>
    </source>
</evidence>
<dbReference type="Proteomes" id="UP000184184">
    <property type="component" value="Unassembled WGS sequence"/>
</dbReference>
<dbReference type="Gene3D" id="6.10.340.10">
    <property type="match status" value="1"/>
</dbReference>
<organism evidence="10 11">
    <name type="scientific">Gracilibacillus kekensis</name>
    <dbReference type="NCBI Taxonomy" id="1027249"/>
    <lineage>
        <taxon>Bacteria</taxon>
        <taxon>Bacillati</taxon>
        <taxon>Bacillota</taxon>
        <taxon>Bacilli</taxon>
        <taxon>Bacillales</taxon>
        <taxon>Bacillaceae</taxon>
        <taxon>Gracilibacillus</taxon>
    </lineage>
</organism>
<dbReference type="SMART" id="SM00304">
    <property type="entry name" value="HAMP"/>
    <property type="match status" value="1"/>
</dbReference>
<keyword evidence="3 7" id="KW-0472">Membrane</keyword>
<feature type="transmembrane region" description="Helical" evidence="7">
    <location>
        <begin position="200"/>
        <end position="221"/>
    </location>
</feature>
<dbReference type="PANTHER" id="PTHR32089:SF112">
    <property type="entry name" value="LYSOZYME-LIKE PROTEIN-RELATED"/>
    <property type="match status" value="1"/>
</dbReference>
<keyword evidence="7" id="KW-1133">Transmembrane helix</keyword>
<dbReference type="InterPro" id="IPR004089">
    <property type="entry name" value="MCPsignal_dom"/>
</dbReference>
<dbReference type="InterPro" id="IPR003660">
    <property type="entry name" value="HAMP_dom"/>
</dbReference>
<feature type="domain" description="HAMP" evidence="9">
    <location>
        <begin position="223"/>
        <end position="276"/>
    </location>
</feature>
<dbReference type="CDD" id="cd06225">
    <property type="entry name" value="HAMP"/>
    <property type="match status" value="1"/>
</dbReference>
<dbReference type="PROSITE" id="PS50111">
    <property type="entry name" value="CHEMOTAXIS_TRANSDUC_2"/>
    <property type="match status" value="1"/>
</dbReference>
<keyword evidence="2" id="KW-1003">Cell membrane</keyword>
<evidence type="ECO:0000256" key="4">
    <source>
        <dbReference type="ARBA" id="ARBA00023224"/>
    </source>
</evidence>
<reference evidence="10 11" key="1">
    <citation type="submission" date="2016-11" db="EMBL/GenBank/DDBJ databases">
        <authorList>
            <person name="Jaros S."/>
            <person name="Januszkiewicz K."/>
            <person name="Wedrychowicz H."/>
        </authorList>
    </citation>
    <scope>NUCLEOTIDE SEQUENCE [LARGE SCALE GENOMIC DNA]</scope>
    <source>
        <strain evidence="10 11">CGMCC 1.10681</strain>
    </source>
</reference>
<dbReference type="OrthoDB" id="9804712at2"/>
<comment type="similarity">
    <text evidence="5">Belongs to the methyl-accepting chemotaxis (MCP) protein family.</text>
</comment>
<dbReference type="GO" id="GO:0005886">
    <property type="term" value="C:plasma membrane"/>
    <property type="evidence" value="ECO:0007669"/>
    <property type="project" value="UniProtKB-SubCell"/>
</dbReference>
<feature type="domain" description="Methyl-accepting transducer" evidence="8">
    <location>
        <begin position="295"/>
        <end position="545"/>
    </location>
</feature>
<dbReference type="Gene3D" id="1.10.287.950">
    <property type="entry name" value="Methyl-accepting chemotaxis protein"/>
    <property type="match status" value="1"/>
</dbReference>
<evidence type="ECO:0000313" key="11">
    <source>
        <dbReference type="Proteomes" id="UP000184184"/>
    </source>
</evidence>
<evidence type="ECO:0000256" key="1">
    <source>
        <dbReference type="ARBA" id="ARBA00004236"/>
    </source>
</evidence>
<evidence type="ECO:0000256" key="5">
    <source>
        <dbReference type="ARBA" id="ARBA00029447"/>
    </source>
</evidence>
<dbReference type="SMART" id="SM00283">
    <property type="entry name" value="MA"/>
    <property type="match status" value="1"/>
</dbReference>
<dbReference type="PANTHER" id="PTHR32089">
    <property type="entry name" value="METHYL-ACCEPTING CHEMOTAXIS PROTEIN MCPB"/>
    <property type="match status" value="1"/>
</dbReference>
<proteinExistence type="inferred from homology"/>
<keyword evidence="11" id="KW-1185">Reference proteome</keyword>
<evidence type="ECO:0000256" key="6">
    <source>
        <dbReference type="PROSITE-ProRule" id="PRU00284"/>
    </source>
</evidence>
<keyword evidence="7" id="KW-0812">Transmembrane</keyword>
<dbReference type="AlphaFoldDB" id="A0A1M7N364"/>